<keyword evidence="4 7" id="KW-1133">Transmembrane helix</keyword>
<dbReference type="STRING" id="596315.HMPREF0634_1478"/>
<dbReference type="PANTHER" id="PTHR30572">
    <property type="entry name" value="MEMBRANE COMPONENT OF TRANSPORTER-RELATED"/>
    <property type="match status" value="1"/>
</dbReference>
<dbReference type="PANTHER" id="PTHR30572:SF4">
    <property type="entry name" value="ABC TRANSPORTER PERMEASE YTRF"/>
    <property type="match status" value="1"/>
</dbReference>
<gene>
    <name evidence="9" type="ORF">HMPREF0634_1478</name>
</gene>
<keyword evidence="2" id="KW-1003">Cell membrane</keyword>
<organism evidence="9 10">
    <name type="scientific">Peptostreptococcus stomatis DSM 17678</name>
    <dbReference type="NCBI Taxonomy" id="596315"/>
    <lineage>
        <taxon>Bacteria</taxon>
        <taxon>Bacillati</taxon>
        <taxon>Bacillota</taxon>
        <taxon>Clostridia</taxon>
        <taxon>Peptostreptococcales</taxon>
        <taxon>Peptostreptococcaceae</taxon>
        <taxon>Peptostreptococcus</taxon>
    </lineage>
</organism>
<evidence type="ECO:0000313" key="9">
    <source>
        <dbReference type="EMBL" id="EFM64868.1"/>
    </source>
</evidence>
<proteinExistence type="inferred from homology"/>
<evidence type="ECO:0000256" key="6">
    <source>
        <dbReference type="ARBA" id="ARBA00038076"/>
    </source>
</evidence>
<evidence type="ECO:0000313" key="10">
    <source>
        <dbReference type="Proteomes" id="UP000003244"/>
    </source>
</evidence>
<feature type="domain" description="ABC3 transporter permease C-terminal" evidence="8">
    <location>
        <begin position="246"/>
        <end position="371"/>
    </location>
</feature>
<feature type="transmembrane region" description="Helical" evidence="7">
    <location>
        <begin position="802"/>
        <end position="821"/>
    </location>
</feature>
<feature type="transmembrane region" description="Helical" evidence="7">
    <location>
        <begin position="345"/>
        <end position="364"/>
    </location>
</feature>
<evidence type="ECO:0000256" key="7">
    <source>
        <dbReference type="SAM" id="Phobius"/>
    </source>
</evidence>
<dbReference type="GeneID" id="84800476"/>
<keyword evidence="10" id="KW-1185">Reference proteome</keyword>
<dbReference type="InterPro" id="IPR050250">
    <property type="entry name" value="Macrolide_Exporter_MacB"/>
</dbReference>
<protein>
    <submittedName>
        <fullName evidence="9">Efflux ABC transporter, permease protein</fullName>
    </submittedName>
</protein>
<dbReference type="EMBL" id="ADGQ01000041">
    <property type="protein sequence ID" value="EFM64868.1"/>
    <property type="molecule type" value="Genomic_DNA"/>
</dbReference>
<feature type="transmembrane region" description="Helical" evidence="7">
    <location>
        <begin position="710"/>
        <end position="735"/>
    </location>
</feature>
<dbReference type="eggNOG" id="COG0577">
    <property type="taxonomic scope" value="Bacteria"/>
</dbReference>
<dbReference type="AlphaFoldDB" id="E0E2L3"/>
<name>E0E2L3_9FIRM</name>
<dbReference type="Pfam" id="PF02687">
    <property type="entry name" value="FtsX"/>
    <property type="match status" value="2"/>
</dbReference>
<sequence length="828" mass="96266">MKFVLKYIYGNKIKSFLVSFSFLICITIIIISSSLVETISNLENLQREYQNTPYNVIIKNAKNRQYEAIKDNKEVKALGLESFIGSSVDKKYLYQVVGTNSDNLLSTSMFIKGGLFKKENDVILEKWTLDYLGLKPNINQKLKISYKNESGKIVNEECNICGIIHDTPTKKNIGVKTIYKNIKDSKSNDLSIKLEYKRGTRLFSVLDRYQSKYRIEKNNISINASSPEEVSEILSSDLDINNIIKSSIFSLLCILIVFSIINMSIRDRINLYSLIKAMGAKKQFIFKSIFYELLILYMISIPIGLFISNSFTKIIVKRLRFTSIGNIYIHNKIANLSLIINYKQIFADLTILLLFILVLSYIIYRKIKRMDIISGMNDEYDIKKNNRFTKNIYLNYLIKDASIIITMVITMSMLSSYYLMIGFNAYMSREEEKMMVWDMYAYSDIKVAATDKDLNKSISKSEYEELSKIKGIRSIDYSRFIPGKIIYQDKWKINDAYFSNINENSKDEYWKEYFGINEITKKKLIKASVRAYNDESFIRLAEFKTSGSFDIKKLNEANNAIVVVPKTDDNNFKNLPDGKNVVDIKPGDDIEVMTPKDSLIDMSYYDLNDDVRKYTITKFKVVGIAYGTYFENARERTNPTLNIIITDKKFSDVYKIKDFRNLNIYAKGNYDIDKLYSEIDKVFLGRKNIVTRNIRSELNQINQINSRKKIFNISVIVSLLMAILFSAINSTSSLYEVNKNDISIIKKIGASKKKIYKYLILEWIFISLILIFTTFLISKLSQYLIYYNKGIYYEGIQNIYDYKNLICISMVNSLPILFILLRRTKKME</sequence>
<feature type="transmembrane region" description="Helical" evidence="7">
    <location>
        <begin position="243"/>
        <end position="263"/>
    </location>
</feature>
<dbReference type="GO" id="GO:0022857">
    <property type="term" value="F:transmembrane transporter activity"/>
    <property type="evidence" value="ECO:0007669"/>
    <property type="project" value="TreeGrafter"/>
</dbReference>
<keyword evidence="5 7" id="KW-0472">Membrane</keyword>
<feature type="transmembrane region" description="Helical" evidence="7">
    <location>
        <begin position="284"/>
        <end position="307"/>
    </location>
</feature>
<comment type="caution">
    <text evidence="9">The sequence shown here is derived from an EMBL/GenBank/DDBJ whole genome shotgun (WGS) entry which is preliminary data.</text>
</comment>
<accession>E0E2L3</accession>
<evidence type="ECO:0000256" key="4">
    <source>
        <dbReference type="ARBA" id="ARBA00022989"/>
    </source>
</evidence>
<feature type="transmembrane region" description="Helical" evidence="7">
    <location>
        <begin position="755"/>
        <end position="777"/>
    </location>
</feature>
<feature type="transmembrane region" description="Helical" evidence="7">
    <location>
        <begin position="16"/>
        <end position="36"/>
    </location>
</feature>
<evidence type="ECO:0000256" key="3">
    <source>
        <dbReference type="ARBA" id="ARBA00022692"/>
    </source>
</evidence>
<evidence type="ECO:0000259" key="8">
    <source>
        <dbReference type="Pfam" id="PF02687"/>
    </source>
</evidence>
<dbReference type="GO" id="GO:0005886">
    <property type="term" value="C:plasma membrane"/>
    <property type="evidence" value="ECO:0007669"/>
    <property type="project" value="UniProtKB-SubCell"/>
</dbReference>
<evidence type="ECO:0000256" key="1">
    <source>
        <dbReference type="ARBA" id="ARBA00004651"/>
    </source>
</evidence>
<feature type="domain" description="ABC3 transporter permease C-terminal" evidence="8">
    <location>
        <begin position="714"/>
        <end position="821"/>
    </location>
</feature>
<dbReference type="Proteomes" id="UP000003244">
    <property type="component" value="Unassembled WGS sequence"/>
</dbReference>
<dbReference type="OrthoDB" id="9793166at2"/>
<keyword evidence="3 7" id="KW-0812">Transmembrane</keyword>
<dbReference type="InterPro" id="IPR003838">
    <property type="entry name" value="ABC3_permease_C"/>
</dbReference>
<evidence type="ECO:0000256" key="5">
    <source>
        <dbReference type="ARBA" id="ARBA00023136"/>
    </source>
</evidence>
<reference evidence="9 10" key="1">
    <citation type="submission" date="2010-08" db="EMBL/GenBank/DDBJ databases">
        <authorList>
            <person name="Harkins D.M."/>
            <person name="Madupu R."/>
            <person name="Durkin A.S."/>
            <person name="Torralba M."/>
            <person name="Methe B."/>
            <person name="Sutton G.G."/>
            <person name="Nelson K.E."/>
        </authorList>
    </citation>
    <scope>NUCLEOTIDE SEQUENCE [LARGE SCALE GENOMIC DNA]</scope>
    <source>
        <strain evidence="9 10">DSM 17678</strain>
    </source>
</reference>
<evidence type="ECO:0000256" key="2">
    <source>
        <dbReference type="ARBA" id="ARBA00022475"/>
    </source>
</evidence>
<comment type="similarity">
    <text evidence="6">Belongs to the ABC-4 integral membrane protein family.</text>
</comment>
<comment type="subcellular location">
    <subcellularLocation>
        <location evidence="1">Cell membrane</location>
        <topology evidence="1">Multi-pass membrane protein</topology>
    </subcellularLocation>
</comment>
<dbReference type="RefSeq" id="WP_007789161.1">
    <property type="nucleotide sequence ID" value="NZ_ADGQ01000041.1"/>
</dbReference>
<feature type="transmembrane region" description="Helical" evidence="7">
    <location>
        <begin position="393"/>
        <end position="420"/>
    </location>
</feature>